<dbReference type="VEuPathDB" id="VectorBase:LOC119167438"/>
<dbReference type="AlphaFoldDB" id="A0A9J6E143"/>
<proteinExistence type="predicted"/>
<dbReference type="OrthoDB" id="6496814at2759"/>
<feature type="signal peptide" evidence="1">
    <location>
        <begin position="1"/>
        <end position="18"/>
    </location>
</feature>
<evidence type="ECO:0000313" key="3">
    <source>
        <dbReference type="Proteomes" id="UP000821866"/>
    </source>
</evidence>
<evidence type="ECO:0000256" key="1">
    <source>
        <dbReference type="SAM" id="SignalP"/>
    </source>
</evidence>
<accession>A0A9J6E143</accession>
<gene>
    <name evidence="2" type="ORF">HPB51_011471</name>
</gene>
<protein>
    <recommendedName>
        <fullName evidence="4">Metastriate one of each protein family</fullName>
    </recommendedName>
</protein>
<comment type="caution">
    <text evidence="2">The sequence shown here is derived from an EMBL/GenBank/DDBJ whole genome shotgun (WGS) entry which is preliminary data.</text>
</comment>
<dbReference type="Proteomes" id="UP000821866">
    <property type="component" value="Chromosome 4"/>
</dbReference>
<dbReference type="EMBL" id="JABSTU010000006">
    <property type="protein sequence ID" value="KAH8027946.1"/>
    <property type="molecule type" value="Genomic_DNA"/>
</dbReference>
<dbReference type="OMA" id="PYCANGR"/>
<feature type="chain" id="PRO_5039917379" description="Metastriate one of each protein family" evidence="1">
    <location>
        <begin position="19"/>
        <end position="206"/>
    </location>
</feature>
<keyword evidence="1" id="KW-0732">Signal</keyword>
<sequence length="206" mass="22349">MGFITVLGVLALLSSTRAAMFPKTGAPCDFTDVTVDDEVVSRLIARLPEGMESGPQDYRPIFPGLQVGGITVHGLSKLRQFGPVIPYCTNGSRMVQVEIYSDGETHFLAPWKTCSGDSGHIKFDASLTRFTFQFRVTESTAAGVKLEFDRALPVVTQGVRIFVDGAAPAIRATVEVLSALLPAFTEHLFSSQFSQNVSKAFQLTNQ</sequence>
<reference evidence="2" key="2">
    <citation type="submission" date="2021-09" db="EMBL/GenBank/DDBJ databases">
        <authorList>
            <person name="Jia N."/>
            <person name="Wang J."/>
            <person name="Shi W."/>
            <person name="Du L."/>
            <person name="Sun Y."/>
            <person name="Zhan W."/>
            <person name="Jiang J."/>
            <person name="Wang Q."/>
            <person name="Zhang B."/>
            <person name="Ji P."/>
            <person name="Sakyi L.B."/>
            <person name="Cui X."/>
            <person name="Yuan T."/>
            <person name="Jiang B."/>
            <person name="Yang W."/>
            <person name="Lam T.T.-Y."/>
            <person name="Chang Q."/>
            <person name="Ding S."/>
            <person name="Wang X."/>
            <person name="Zhu J."/>
            <person name="Ruan X."/>
            <person name="Zhao L."/>
            <person name="Wei J."/>
            <person name="Que T."/>
            <person name="Du C."/>
            <person name="Cheng J."/>
            <person name="Dai P."/>
            <person name="Han X."/>
            <person name="Huang E."/>
            <person name="Gao Y."/>
            <person name="Liu J."/>
            <person name="Shao H."/>
            <person name="Ye R."/>
            <person name="Li L."/>
            <person name="Wei W."/>
            <person name="Wang X."/>
            <person name="Wang C."/>
            <person name="Huo Q."/>
            <person name="Li W."/>
            <person name="Guo W."/>
            <person name="Chen H."/>
            <person name="Chen S."/>
            <person name="Zhou L."/>
            <person name="Zhou L."/>
            <person name="Ni X."/>
            <person name="Tian J."/>
            <person name="Zhou Y."/>
            <person name="Sheng Y."/>
            <person name="Liu T."/>
            <person name="Pan Y."/>
            <person name="Xia L."/>
            <person name="Li J."/>
            <person name="Zhao F."/>
            <person name="Cao W."/>
        </authorList>
    </citation>
    <scope>NUCLEOTIDE SEQUENCE</scope>
    <source>
        <strain evidence="2">Rmic-2018</strain>
        <tissue evidence="2">Larvae</tissue>
    </source>
</reference>
<name>A0A9J6E143_RHIMP</name>
<evidence type="ECO:0008006" key="4">
    <source>
        <dbReference type="Google" id="ProtNLM"/>
    </source>
</evidence>
<reference evidence="2" key="1">
    <citation type="journal article" date="2020" name="Cell">
        <title>Large-Scale Comparative Analyses of Tick Genomes Elucidate Their Genetic Diversity and Vector Capacities.</title>
        <authorList>
            <consortium name="Tick Genome and Microbiome Consortium (TIGMIC)"/>
            <person name="Jia N."/>
            <person name="Wang J."/>
            <person name="Shi W."/>
            <person name="Du L."/>
            <person name="Sun Y."/>
            <person name="Zhan W."/>
            <person name="Jiang J.F."/>
            <person name="Wang Q."/>
            <person name="Zhang B."/>
            <person name="Ji P."/>
            <person name="Bell-Sakyi L."/>
            <person name="Cui X.M."/>
            <person name="Yuan T.T."/>
            <person name="Jiang B.G."/>
            <person name="Yang W.F."/>
            <person name="Lam T.T."/>
            <person name="Chang Q.C."/>
            <person name="Ding S.J."/>
            <person name="Wang X.J."/>
            <person name="Zhu J.G."/>
            <person name="Ruan X.D."/>
            <person name="Zhao L."/>
            <person name="Wei J.T."/>
            <person name="Ye R.Z."/>
            <person name="Que T.C."/>
            <person name="Du C.H."/>
            <person name="Zhou Y.H."/>
            <person name="Cheng J.X."/>
            <person name="Dai P.F."/>
            <person name="Guo W.B."/>
            <person name="Han X.H."/>
            <person name="Huang E.J."/>
            <person name="Li L.F."/>
            <person name="Wei W."/>
            <person name="Gao Y.C."/>
            <person name="Liu J.Z."/>
            <person name="Shao H.Z."/>
            <person name="Wang X."/>
            <person name="Wang C.C."/>
            <person name="Yang T.C."/>
            <person name="Huo Q.B."/>
            <person name="Li W."/>
            <person name="Chen H.Y."/>
            <person name="Chen S.E."/>
            <person name="Zhou L.G."/>
            <person name="Ni X.B."/>
            <person name="Tian J.H."/>
            <person name="Sheng Y."/>
            <person name="Liu T."/>
            <person name="Pan Y.S."/>
            <person name="Xia L.Y."/>
            <person name="Li J."/>
            <person name="Zhao F."/>
            <person name="Cao W.C."/>
        </authorList>
    </citation>
    <scope>NUCLEOTIDE SEQUENCE</scope>
    <source>
        <strain evidence="2">Rmic-2018</strain>
    </source>
</reference>
<evidence type="ECO:0000313" key="2">
    <source>
        <dbReference type="EMBL" id="KAH8027946.1"/>
    </source>
</evidence>
<keyword evidence="3" id="KW-1185">Reference proteome</keyword>
<organism evidence="2 3">
    <name type="scientific">Rhipicephalus microplus</name>
    <name type="common">Cattle tick</name>
    <name type="synonym">Boophilus microplus</name>
    <dbReference type="NCBI Taxonomy" id="6941"/>
    <lineage>
        <taxon>Eukaryota</taxon>
        <taxon>Metazoa</taxon>
        <taxon>Ecdysozoa</taxon>
        <taxon>Arthropoda</taxon>
        <taxon>Chelicerata</taxon>
        <taxon>Arachnida</taxon>
        <taxon>Acari</taxon>
        <taxon>Parasitiformes</taxon>
        <taxon>Ixodida</taxon>
        <taxon>Ixodoidea</taxon>
        <taxon>Ixodidae</taxon>
        <taxon>Rhipicephalinae</taxon>
        <taxon>Rhipicephalus</taxon>
        <taxon>Boophilus</taxon>
    </lineage>
</organism>